<reference evidence="2 3" key="1">
    <citation type="submission" date="2016-11" db="EMBL/GenBank/DDBJ databases">
        <authorList>
            <person name="Jaros S."/>
            <person name="Januszkiewicz K."/>
            <person name="Wedrychowicz H."/>
        </authorList>
    </citation>
    <scope>NUCLEOTIDE SEQUENCE [LARGE SCALE GENOMIC DNA]</scope>
    <source>
        <strain evidence="2 3">ACAM 12</strain>
    </source>
</reference>
<name>A0A1M7FY18_9GAMM</name>
<evidence type="ECO:0000256" key="1">
    <source>
        <dbReference type="SAM" id="SignalP"/>
    </source>
</evidence>
<gene>
    <name evidence="2" type="ORF">SAMN05878437_1162</name>
</gene>
<keyword evidence="1" id="KW-0732">Signal</keyword>
<dbReference type="Proteomes" id="UP000190911">
    <property type="component" value="Chromosome I"/>
</dbReference>
<feature type="chain" id="PRO_5009926003" description="YceI-like domain-containing protein" evidence="1">
    <location>
        <begin position="26"/>
        <end position="195"/>
    </location>
</feature>
<dbReference type="Gene3D" id="2.40.128.110">
    <property type="entry name" value="Lipid/polyisoprenoid-binding, YceI-like"/>
    <property type="match status" value="1"/>
</dbReference>
<evidence type="ECO:0000313" key="2">
    <source>
        <dbReference type="EMBL" id="SHM08951.1"/>
    </source>
</evidence>
<dbReference type="InterPro" id="IPR036761">
    <property type="entry name" value="TTHA0802/YceI-like_sf"/>
</dbReference>
<accession>A0A1M7FY18</accession>
<sequence>MLKKTCHLACALGVACLSLALPAQASWTLIPSESHMGVTITELTASGETAHQHQLSGLSGRVADDGTLRLPLRLNQLDTLERFETLQPWLAGLADTTLATLTTTVDTQRLAALPVGSTLVDTLVFHAKGQQAPIKLRFIRLDEATIRVTQAEPLTLDSQEVRADSVGRSVLALLGYGEIKRDIPVTFEAFLQREE</sequence>
<dbReference type="STRING" id="29571.SAMN05878437_1162"/>
<organism evidence="2 3">
    <name type="scientific">Vreelandella subglaciescola</name>
    <dbReference type="NCBI Taxonomy" id="29571"/>
    <lineage>
        <taxon>Bacteria</taxon>
        <taxon>Pseudomonadati</taxon>
        <taxon>Pseudomonadota</taxon>
        <taxon>Gammaproteobacteria</taxon>
        <taxon>Oceanospirillales</taxon>
        <taxon>Halomonadaceae</taxon>
        <taxon>Vreelandella</taxon>
    </lineage>
</organism>
<dbReference type="RefSeq" id="WP_079552025.1">
    <property type="nucleotide sequence ID" value="NZ_LT670847.1"/>
</dbReference>
<dbReference type="AlphaFoldDB" id="A0A1M7FY18"/>
<dbReference type="InParanoid" id="A0A1M7FY18"/>
<protein>
    <recommendedName>
        <fullName evidence="4">YceI-like domain-containing protein</fullName>
    </recommendedName>
</protein>
<dbReference type="OrthoDB" id="6181957at2"/>
<keyword evidence="3" id="KW-1185">Reference proteome</keyword>
<dbReference type="EMBL" id="LT670847">
    <property type="protein sequence ID" value="SHM08951.1"/>
    <property type="molecule type" value="Genomic_DNA"/>
</dbReference>
<proteinExistence type="predicted"/>
<dbReference type="PROSITE" id="PS51257">
    <property type="entry name" value="PROKAR_LIPOPROTEIN"/>
    <property type="match status" value="1"/>
</dbReference>
<evidence type="ECO:0008006" key="4">
    <source>
        <dbReference type="Google" id="ProtNLM"/>
    </source>
</evidence>
<evidence type="ECO:0000313" key="3">
    <source>
        <dbReference type="Proteomes" id="UP000190911"/>
    </source>
</evidence>
<feature type="signal peptide" evidence="1">
    <location>
        <begin position="1"/>
        <end position="25"/>
    </location>
</feature>